<feature type="compositionally biased region" description="Polar residues" evidence="1">
    <location>
        <begin position="26"/>
        <end position="42"/>
    </location>
</feature>
<dbReference type="PRINTS" id="PR00111">
    <property type="entry name" value="ABHYDROLASE"/>
</dbReference>
<dbReference type="Proteomes" id="UP000006786">
    <property type="component" value="Unassembled WGS sequence"/>
</dbReference>
<dbReference type="InterPro" id="IPR050266">
    <property type="entry name" value="AB_hydrolase_sf"/>
</dbReference>
<comment type="caution">
    <text evidence="4">The sequence shown here is derived from an EMBL/GenBank/DDBJ whole genome shotgun (WGS) entry which is preliminary data.</text>
</comment>
<gene>
    <name evidence="4" type="ORF">NA2_11385</name>
</gene>
<organism evidence="4 5">
    <name type="scientific">Nitratireductor pacificus pht-3B</name>
    <dbReference type="NCBI Taxonomy" id="391937"/>
    <lineage>
        <taxon>Bacteria</taxon>
        <taxon>Pseudomonadati</taxon>
        <taxon>Pseudomonadota</taxon>
        <taxon>Alphaproteobacteria</taxon>
        <taxon>Hyphomicrobiales</taxon>
        <taxon>Phyllobacteriaceae</taxon>
        <taxon>Nitratireductor</taxon>
    </lineage>
</organism>
<evidence type="ECO:0000313" key="5">
    <source>
        <dbReference type="Proteomes" id="UP000006786"/>
    </source>
</evidence>
<protein>
    <submittedName>
        <fullName evidence="4">Alpha/beta hydrolase Fold protein</fullName>
    </submittedName>
</protein>
<dbReference type="Pfam" id="PF00561">
    <property type="entry name" value="Abhydrolase_1"/>
    <property type="match status" value="1"/>
</dbReference>
<proteinExistence type="predicted"/>
<name>K2N3F3_9HYPH</name>
<dbReference type="STRING" id="391937.NA2_11385"/>
<dbReference type="AlphaFoldDB" id="K2N3F3"/>
<reference evidence="4 5" key="1">
    <citation type="journal article" date="2012" name="J. Bacteriol.">
        <title>Genome Sequence of Nitratireductor pacificus Type Strain pht-3B.</title>
        <authorList>
            <person name="Lai Q."/>
            <person name="Li G."/>
            <person name="Shao Z."/>
        </authorList>
    </citation>
    <scope>NUCLEOTIDE SEQUENCE [LARGE SCALE GENOMIC DNA]</scope>
    <source>
        <strain evidence="5">pht-3B</strain>
    </source>
</reference>
<feature type="region of interest" description="Disordered" evidence="1">
    <location>
        <begin position="23"/>
        <end position="42"/>
    </location>
</feature>
<dbReference type="OrthoDB" id="9780765at2"/>
<dbReference type="InterPro" id="IPR000073">
    <property type="entry name" value="AB_hydrolase_1"/>
</dbReference>
<dbReference type="EMBL" id="AMRM01000011">
    <property type="protein sequence ID" value="EKF18783.1"/>
    <property type="molecule type" value="Genomic_DNA"/>
</dbReference>
<evidence type="ECO:0000256" key="2">
    <source>
        <dbReference type="SAM" id="SignalP"/>
    </source>
</evidence>
<feature type="chain" id="PRO_5003865057" evidence="2">
    <location>
        <begin position="24"/>
        <end position="313"/>
    </location>
</feature>
<feature type="signal peptide" evidence="2">
    <location>
        <begin position="1"/>
        <end position="23"/>
    </location>
</feature>
<dbReference type="eggNOG" id="COG0596">
    <property type="taxonomic scope" value="Bacteria"/>
</dbReference>
<evidence type="ECO:0000259" key="3">
    <source>
        <dbReference type="Pfam" id="PF00561"/>
    </source>
</evidence>
<feature type="domain" description="AB hydrolase-1" evidence="3">
    <location>
        <begin position="61"/>
        <end position="160"/>
    </location>
</feature>
<evidence type="ECO:0000256" key="1">
    <source>
        <dbReference type="SAM" id="MobiDB-lite"/>
    </source>
</evidence>
<keyword evidence="5" id="KW-1185">Reference proteome</keyword>
<dbReference type="RefSeq" id="WP_008597018.1">
    <property type="nucleotide sequence ID" value="NZ_AMRM01000011.1"/>
</dbReference>
<keyword evidence="2" id="KW-0732">Signal</keyword>
<dbReference type="PANTHER" id="PTHR43798">
    <property type="entry name" value="MONOACYLGLYCEROL LIPASE"/>
    <property type="match status" value="1"/>
</dbReference>
<keyword evidence="4" id="KW-0378">Hydrolase</keyword>
<sequence>MLKFMLCAILAAAVITTATPDAARAESTSPAMQSDSRATKTGRQSVNGVDYYYEIHGEGEPLLLLHGGLGSIDMYAPILPMLVKSRTVIAVDLHGHGRTQLGDRSIDMADIGADMAVLVDALGYDQVDVLGYSFGAWTGLHMAAQAPERVRRLVLISMPYSREGFFPEMLPQQAQLSGAAAEAMKDTPMYQSYLAVAPEPGEFPKLLDEVGELLRSPYDYSAAVKKLTMPVMLVYGDSDMIRPEHIVSFYQMLGGGLKDAGWQREYMAGNRLAILPDLTHYETFMAPEVYRAALPFLDGKSGMKSWAEAVKGE</sequence>
<dbReference type="InterPro" id="IPR029058">
    <property type="entry name" value="AB_hydrolase_fold"/>
</dbReference>
<dbReference type="SUPFAM" id="SSF53474">
    <property type="entry name" value="alpha/beta-Hydrolases"/>
    <property type="match status" value="1"/>
</dbReference>
<dbReference type="Gene3D" id="3.40.50.1820">
    <property type="entry name" value="alpha/beta hydrolase"/>
    <property type="match status" value="1"/>
</dbReference>
<dbReference type="GO" id="GO:0016787">
    <property type="term" value="F:hydrolase activity"/>
    <property type="evidence" value="ECO:0007669"/>
    <property type="project" value="UniProtKB-KW"/>
</dbReference>
<evidence type="ECO:0000313" key="4">
    <source>
        <dbReference type="EMBL" id="EKF18783.1"/>
    </source>
</evidence>
<dbReference type="PATRIC" id="fig|391937.3.peg.2347"/>
<accession>K2N3F3</accession>